<keyword evidence="2" id="KW-0255">Endonuclease</keyword>
<dbReference type="InterPro" id="IPR044925">
    <property type="entry name" value="His-Me_finger_sf"/>
</dbReference>
<comment type="caution">
    <text evidence="2">The sequence shown here is derived from an EMBL/GenBank/DDBJ whole genome shotgun (WGS) entry which is preliminary data.</text>
</comment>
<feature type="domain" description="HNH nuclease" evidence="1">
    <location>
        <begin position="90"/>
        <end position="118"/>
    </location>
</feature>
<proteinExistence type="predicted"/>
<dbReference type="Proteomes" id="UP001165269">
    <property type="component" value="Unassembled WGS sequence"/>
</dbReference>
<accession>A0ABS9YK59</accession>
<dbReference type="RefSeq" id="WP_242775494.1">
    <property type="nucleotide sequence ID" value="NZ_JALDAY010000015.1"/>
</dbReference>
<gene>
    <name evidence="2" type="ORF">MQP27_41920</name>
</gene>
<keyword evidence="2" id="KW-0378">Hydrolase</keyword>
<dbReference type="EMBL" id="JALDAY010000015">
    <property type="protein sequence ID" value="MCI3277648.1"/>
    <property type="molecule type" value="Genomic_DNA"/>
</dbReference>
<dbReference type="InterPro" id="IPR003615">
    <property type="entry name" value="HNH_nuc"/>
</dbReference>
<dbReference type="Pfam" id="PF13392">
    <property type="entry name" value="HNH_3"/>
    <property type="match status" value="1"/>
</dbReference>
<organism evidence="2 3">
    <name type="scientific">Streptomyces cylindrosporus</name>
    <dbReference type="NCBI Taxonomy" id="2927583"/>
    <lineage>
        <taxon>Bacteria</taxon>
        <taxon>Bacillati</taxon>
        <taxon>Actinomycetota</taxon>
        <taxon>Actinomycetes</taxon>
        <taxon>Kitasatosporales</taxon>
        <taxon>Streptomycetaceae</taxon>
        <taxon>Streptomyces</taxon>
    </lineage>
</organism>
<evidence type="ECO:0000259" key="1">
    <source>
        <dbReference type="Pfam" id="PF13392"/>
    </source>
</evidence>
<dbReference type="SUPFAM" id="SSF54060">
    <property type="entry name" value="His-Me finger endonucleases"/>
    <property type="match status" value="1"/>
</dbReference>
<dbReference type="GO" id="GO:0004519">
    <property type="term" value="F:endonuclease activity"/>
    <property type="evidence" value="ECO:0007669"/>
    <property type="project" value="UniProtKB-KW"/>
</dbReference>
<reference evidence="2" key="1">
    <citation type="submission" date="2022-03" db="EMBL/GenBank/DDBJ databases">
        <title>Streptomyces 7R015 and 7R016 isolated from Barleria lupulina in Thailand.</title>
        <authorList>
            <person name="Kanchanasin P."/>
            <person name="Phongsopitanun W."/>
            <person name="Tanasupawat S."/>
        </authorList>
    </citation>
    <scope>NUCLEOTIDE SEQUENCE</scope>
    <source>
        <strain evidence="2">7R015</strain>
    </source>
</reference>
<protein>
    <submittedName>
        <fullName evidence="2">HNH endonuclease</fullName>
    </submittedName>
</protein>
<sequence length="213" mass="24480">MGRPKTEKPNCTDSSCSNKAVARGLCSKHYQRHRKSEAFEAAQPESLEQRFWKCVDTSGGRETCWPWIGSVHPSGYGTFFVNGGRPRLQKAHRFAYQLTNGTIPAGLEIDHTCHTKECPTPGYGDPHRKCCNPAHLEAVSRTANIRRSQAPEKTIEYYARYREEVTHCPKGHPFSGNTQWRRNKEGYLTRRCAECNRISTREWKKRRAQARRV</sequence>
<name>A0ABS9YK59_9ACTN</name>
<keyword evidence="2" id="KW-0540">Nuclease</keyword>
<keyword evidence="3" id="KW-1185">Reference proteome</keyword>
<evidence type="ECO:0000313" key="3">
    <source>
        <dbReference type="Proteomes" id="UP001165269"/>
    </source>
</evidence>
<evidence type="ECO:0000313" key="2">
    <source>
        <dbReference type="EMBL" id="MCI3277648.1"/>
    </source>
</evidence>